<evidence type="ECO:0000256" key="1">
    <source>
        <dbReference type="SAM" id="MobiDB-lite"/>
    </source>
</evidence>
<name>A0A2P7SCI2_9HYPH</name>
<accession>A0A2P7SCI2</accession>
<keyword evidence="3" id="KW-1185">Reference proteome</keyword>
<feature type="compositionally biased region" description="Low complexity" evidence="1">
    <location>
        <begin position="42"/>
        <end position="57"/>
    </location>
</feature>
<gene>
    <name evidence="2" type="ORF">C7I85_13435</name>
</gene>
<sequence>MPELCRQKFRGAIAFEFIPLSVRFAATSPPFHGGEEPKFCDAATSASAGSSPPQSGGEVAAKRTERGKQH</sequence>
<evidence type="ECO:0000313" key="2">
    <source>
        <dbReference type="EMBL" id="PSJ60178.1"/>
    </source>
</evidence>
<reference evidence="2 3" key="1">
    <citation type="submission" date="2018-03" db="EMBL/GenBank/DDBJ databases">
        <title>The draft genome of Mesorhizobium soli JCM 19897.</title>
        <authorList>
            <person name="Li L."/>
            <person name="Liu L."/>
            <person name="Liang L."/>
            <person name="Wang T."/>
            <person name="Zhang X."/>
        </authorList>
    </citation>
    <scope>NUCLEOTIDE SEQUENCE [LARGE SCALE GENOMIC DNA]</scope>
    <source>
        <strain evidence="2 3">JCM 19897</strain>
    </source>
</reference>
<evidence type="ECO:0000313" key="3">
    <source>
        <dbReference type="Proteomes" id="UP000240653"/>
    </source>
</evidence>
<proteinExistence type="predicted"/>
<dbReference type="AlphaFoldDB" id="A0A2P7SCI2"/>
<organism evidence="2 3">
    <name type="scientific">Pseudaminobacter soli</name>
    <name type="common">ex Li et al. 2025</name>
    <dbReference type="NCBI Taxonomy" id="1295366"/>
    <lineage>
        <taxon>Bacteria</taxon>
        <taxon>Pseudomonadati</taxon>
        <taxon>Pseudomonadota</taxon>
        <taxon>Alphaproteobacteria</taxon>
        <taxon>Hyphomicrobiales</taxon>
        <taxon>Phyllobacteriaceae</taxon>
        <taxon>Pseudaminobacter</taxon>
    </lineage>
</organism>
<dbReference type="EMBL" id="PXYL01000006">
    <property type="protein sequence ID" value="PSJ60178.1"/>
    <property type="molecule type" value="Genomic_DNA"/>
</dbReference>
<comment type="caution">
    <text evidence="2">The sequence shown here is derived from an EMBL/GenBank/DDBJ whole genome shotgun (WGS) entry which is preliminary data.</text>
</comment>
<feature type="region of interest" description="Disordered" evidence="1">
    <location>
        <begin position="33"/>
        <end position="70"/>
    </location>
</feature>
<feature type="compositionally biased region" description="Basic and acidic residues" evidence="1">
    <location>
        <begin position="60"/>
        <end position="70"/>
    </location>
</feature>
<protein>
    <submittedName>
        <fullName evidence="2">Uncharacterized protein</fullName>
    </submittedName>
</protein>
<dbReference type="Proteomes" id="UP000240653">
    <property type="component" value="Unassembled WGS sequence"/>
</dbReference>